<dbReference type="EMBL" id="SMTG01000002">
    <property type="protein sequence ID" value="TDK33405.1"/>
    <property type="molecule type" value="Genomic_DNA"/>
</dbReference>
<dbReference type="AlphaFoldDB" id="A0A4R5UDN8"/>
<feature type="compositionally biased region" description="Polar residues" evidence="1">
    <location>
        <begin position="1"/>
        <end position="12"/>
    </location>
</feature>
<evidence type="ECO:0000313" key="2">
    <source>
        <dbReference type="EMBL" id="TDK33405.1"/>
    </source>
</evidence>
<comment type="caution">
    <text evidence="2">The sequence shown here is derived from an EMBL/GenBank/DDBJ whole genome shotgun (WGS) entry which is preliminary data.</text>
</comment>
<accession>A0A4R5UDN8</accession>
<keyword evidence="3" id="KW-1185">Reference proteome</keyword>
<proteinExistence type="predicted"/>
<sequence length="109" mass="11518">MSQTSATITSEGTGMAHDGAHQTRNSTGGDDSEAIARRAAAAEFSHDHPDIRPGDAGWATQDLAGYVARAREKLQPGPDGEPVGVAKRFMDADWSPSEHEAAVHEALPR</sequence>
<protein>
    <submittedName>
        <fullName evidence="2">Uncharacterized protein</fullName>
    </submittedName>
</protein>
<evidence type="ECO:0000256" key="1">
    <source>
        <dbReference type="SAM" id="MobiDB-lite"/>
    </source>
</evidence>
<gene>
    <name evidence="2" type="ORF">E2F49_05120</name>
</gene>
<dbReference type="Proteomes" id="UP000295543">
    <property type="component" value="Unassembled WGS sequence"/>
</dbReference>
<feature type="compositionally biased region" description="Basic and acidic residues" evidence="1">
    <location>
        <begin position="44"/>
        <end position="53"/>
    </location>
</feature>
<evidence type="ECO:0000313" key="3">
    <source>
        <dbReference type="Proteomes" id="UP000295543"/>
    </source>
</evidence>
<feature type="region of interest" description="Disordered" evidence="1">
    <location>
        <begin position="1"/>
        <end position="58"/>
    </location>
</feature>
<reference evidence="2 3" key="1">
    <citation type="submission" date="2019-03" db="EMBL/GenBank/DDBJ databases">
        <title>Luteimonas zhaokaii sp.nov., isolated from the rectal contents of Plateau pika in Yushu, Qinghai Province, China.</title>
        <authorList>
            <person name="Zhang G."/>
        </authorList>
    </citation>
    <scope>NUCLEOTIDE SEQUENCE [LARGE SCALE GENOMIC DNA]</scope>
    <source>
        <strain evidence="2 3">THG-MD21</strain>
    </source>
</reference>
<name>A0A4R5UDN8_9GAMM</name>
<organism evidence="2 3">
    <name type="scientific">Luteimonas terrae</name>
    <dbReference type="NCBI Taxonomy" id="1530191"/>
    <lineage>
        <taxon>Bacteria</taxon>
        <taxon>Pseudomonadati</taxon>
        <taxon>Pseudomonadota</taxon>
        <taxon>Gammaproteobacteria</taxon>
        <taxon>Lysobacterales</taxon>
        <taxon>Lysobacteraceae</taxon>
        <taxon>Luteimonas</taxon>
    </lineage>
</organism>